<accession>A0AA34WSX0</accession>
<evidence type="ECO:0000313" key="2">
    <source>
        <dbReference type="EMBL" id="AJA15475.1"/>
    </source>
</evidence>
<dbReference type="Gene3D" id="3.10.450.50">
    <property type="match status" value="1"/>
</dbReference>
<evidence type="ECO:0000259" key="1">
    <source>
        <dbReference type="Pfam" id="PF12680"/>
    </source>
</evidence>
<dbReference type="AlphaFoldDB" id="A0AA34WSX0"/>
<name>A0AA34WSX0_PSEPU</name>
<organism evidence="2 3">
    <name type="scientific">Pseudomonas putida S12</name>
    <dbReference type="NCBI Taxonomy" id="1215087"/>
    <lineage>
        <taxon>Bacteria</taxon>
        <taxon>Pseudomonadati</taxon>
        <taxon>Pseudomonadota</taxon>
        <taxon>Gammaproteobacteria</taxon>
        <taxon>Pseudomonadales</taxon>
        <taxon>Pseudomonadaceae</taxon>
        <taxon>Pseudomonas</taxon>
    </lineage>
</organism>
<dbReference type="InterPro" id="IPR037401">
    <property type="entry name" value="SnoaL-like"/>
</dbReference>
<reference evidence="2 3" key="1">
    <citation type="submission" date="2014-11" db="EMBL/GenBank/DDBJ databases">
        <title>Complete genome sequence of Pseudomonas putida S12 including megaplasmid pTTS12.</title>
        <authorList>
            <person name="Kuepper J."/>
            <person name="Ruijssenaars H.J."/>
            <person name="Blank L.M."/>
            <person name="de Winde J.H."/>
            <person name="Wierckx N."/>
        </authorList>
    </citation>
    <scope>NUCLEOTIDE SEQUENCE [LARGE SCALE GENOMIC DNA]</scope>
    <source>
        <strain evidence="2 3">S12</strain>
    </source>
</reference>
<dbReference type="SUPFAM" id="SSF54427">
    <property type="entry name" value="NTF2-like"/>
    <property type="match status" value="1"/>
</dbReference>
<dbReference type="EMBL" id="CP009974">
    <property type="protein sequence ID" value="AJA15475.1"/>
    <property type="molecule type" value="Genomic_DNA"/>
</dbReference>
<dbReference type="Pfam" id="PF12680">
    <property type="entry name" value="SnoaL_2"/>
    <property type="match status" value="1"/>
</dbReference>
<dbReference type="RefSeq" id="WP_019438801.1">
    <property type="nucleotide sequence ID" value="NZ_ALNR01000230.1"/>
</dbReference>
<dbReference type="Proteomes" id="UP000017753">
    <property type="component" value="Chromosome"/>
</dbReference>
<sequence>MNLQLPDAVQTYFDVSNGGDISLLAACFCADARVTDENRTHQGIAAIEAWQQEARQAFTYSVEPLAATQNDDSLSVTARLVGNFPGSPLQLNHLFLLHDGQIRSLEIAP</sequence>
<proteinExistence type="predicted"/>
<reference evidence="2 3" key="2">
    <citation type="submission" date="2014-11" db="EMBL/GenBank/DDBJ databases">
        <title>Draft genome sequence of the solvent-tolerant Pseudomonas putida S12 including megaplasmid pTTS12.</title>
        <authorList>
            <person name="Wierckx N."/>
            <person name="Nijkamp J."/>
            <person name="Ballerstedt H."/>
            <person name="Siezen R.J."/>
            <person name="Wels M."/>
            <person name="de Ridder D."/>
            <person name="de Winde J.H."/>
            <person name="Ruijssenaars H.J."/>
        </authorList>
    </citation>
    <scope>NUCLEOTIDE SEQUENCE [LARGE SCALE GENOMIC DNA]</scope>
    <source>
        <strain evidence="2 3">S12</strain>
    </source>
</reference>
<gene>
    <name evidence="2" type="ORF">RPPX_19695</name>
</gene>
<evidence type="ECO:0000313" key="3">
    <source>
        <dbReference type="Proteomes" id="UP000017753"/>
    </source>
</evidence>
<protein>
    <submittedName>
        <fullName evidence="2">Polyketide cyclase</fullName>
    </submittedName>
</protein>
<dbReference type="InterPro" id="IPR032710">
    <property type="entry name" value="NTF2-like_dom_sf"/>
</dbReference>
<feature type="domain" description="SnoaL-like" evidence="1">
    <location>
        <begin position="9"/>
        <end position="103"/>
    </location>
</feature>